<accession>A0ACC2IEZ4</accession>
<name>A0ACC2IEZ4_9PLEO</name>
<evidence type="ECO:0000313" key="2">
    <source>
        <dbReference type="Proteomes" id="UP001153331"/>
    </source>
</evidence>
<gene>
    <name evidence="1" type="ORF">OPT61_g4192</name>
</gene>
<proteinExistence type="predicted"/>
<reference evidence="1" key="1">
    <citation type="submission" date="2022-11" db="EMBL/GenBank/DDBJ databases">
        <title>Genome Sequence of Boeremia exigua.</title>
        <authorList>
            <person name="Buettner E."/>
        </authorList>
    </citation>
    <scope>NUCLEOTIDE SEQUENCE</scope>
    <source>
        <strain evidence="1">CU02</strain>
    </source>
</reference>
<organism evidence="1 2">
    <name type="scientific">Boeremia exigua</name>
    <dbReference type="NCBI Taxonomy" id="749465"/>
    <lineage>
        <taxon>Eukaryota</taxon>
        <taxon>Fungi</taxon>
        <taxon>Dikarya</taxon>
        <taxon>Ascomycota</taxon>
        <taxon>Pezizomycotina</taxon>
        <taxon>Dothideomycetes</taxon>
        <taxon>Pleosporomycetidae</taxon>
        <taxon>Pleosporales</taxon>
        <taxon>Pleosporineae</taxon>
        <taxon>Didymellaceae</taxon>
        <taxon>Boeremia</taxon>
    </lineage>
</organism>
<keyword evidence="2" id="KW-1185">Reference proteome</keyword>
<dbReference type="Proteomes" id="UP001153331">
    <property type="component" value="Unassembled WGS sequence"/>
</dbReference>
<evidence type="ECO:0000313" key="1">
    <source>
        <dbReference type="EMBL" id="KAJ8113740.1"/>
    </source>
</evidence>
<sequence length="1121" mass="126500">MCTENAESSRSKGTAHSSSAGCVEGSRSLVTSPNTHHESGTEFENDLASPQSYPAHCLPKIIELSKLTFKRSAAQKWASEDIKFLIFDDTDTTTDEFNQIYAKGIPKLASQHSDADTSRNTAAAVCEDTPMETFAEETMIEDPSTQAPTGDLTNHDLNPDGFDSDVEEQMMEYAKKLSREANSDGRKTSHEAESRASSSDPRNTPCKVCAAYPEFPHRTKPRTFRLVRPAITDVCQHYIAVSYCWSGGPKTTAPNEPKTPAPENYLVRDLDGHQRPCRASNDVLDRAVDVANSCGLQSSSQADKDEHSLGVQSMDIVYNRAKVTAGLLDVQISSEWQMRAINTLIHQNEDQIRMAASRQFVRYALEFLKDTTEDLWYTRAWVIQESLCAGSKLVLACRLSPGLEAPSKLRWTMDGQRPPHNLDTRPDEHTSELYLIPLSDFWNILDRMQRLLGSDFIHNGKFLLRTSNGKTYSHREAGPIIAAAEGLHPRFARSVVLGKIHVFGRGHYGKRPTVDAVGALTLLKDRGCKSVVDRLAILANMCDYNFRLDSQKIQPPEYTSLNEAMFALILNNGDLSVLVPEAYSNPAGVDANEDSHSRTSVLFKEFTQMKHVNCVTVRNYINIRLQSTRAGQFTLLGLQLPAYLWTVDFEVDFSLIKFSWAEEWDSIKCWRMDLIDQKHMTADESRLQCEHFARRLNNPVFEEQARREFREHGHIPNHSMLWNGIDHRGFHVDRVVIPQRVQNDPQFRGIVAKVIFGILRFLLDLSGSNWYAQGLADSIWQSVRVDQVGDSALPDQVTSDLFSHEDVRSQPFDTLQLDMTQDDRLAQLWFVERIMRYGSLWCGRYNRTERAYPDHCYASESHQEASESDPSSSSRVPQTKKGPLRTSQGETILWKQIRRAVFIGQMSTVLADSTDGLDAQSLHNFAENLYYDDWSVSAENRRVANLVSTFDVDGPCQVVTPYNPDWEMFPRPELRNMSTCWVVEPMGNDEMLAGIQARSGKGKEKVSSMGGMSDFFDKNPEFVEIEARWVKEGLQVFTVLRKVKGLWQIMTPPMQQSYSSSCDRAATGAKNQQILGRERDINKMAYDWKGDDVSGRAYLTVVIAITASLVDNYLVPDVQTS</sequence>
<protein>
    <submittedName>
        <fullName evidence="1">Uncharacterized protein</fullName>
    </submittedName>
</protein>
<comment type="caution">
    <text evidence="1">The sequence shown here is derived from an EMBL/GenBank/DDBJ whole genome shotgun (WGS) entry which is preliminary data.</text>
</comment>
<dbReference type="EMBL" id="JAPHNI010000233">
    <property type="protein sequence ID" value="KAJ8113740.1"/>
    <property type="molecule type" value="Genomic_DNA"/>
</dbReference>